<proteinExistence type="predicted"/>
<dbReference type="Gene3D" id="3.40.1570.10">
    <property type="entry name" value="HemS/ChuS/ChuX like domains"/>
    <property type="match status" value="2"/>
</dbReference>
<dbReference type="PANTHER" id="PTHR42794:SF1">
    <property type="entry name" value="HEMIN IMPORT ATP-BINDING PROTEIN HMUV"/>
    <property type="match status" value="1"/>
</dbReference>
<comment type="function">
    <text evidence="5">Part of the ABC transporter complex HmuTUV involved in hemin import. Responsible for energy coupling to the transport system.</text>
</comment>
<dbReference type="SUPFAM" id="SSF144064">
    <property type="entry name" value="Heme iron utilization protein-like"/>
    <property type="match status" value="1"/>
</dbReference>
<evidence type="ECO:0000256" key="4">
    <source>
        <dbReference type="ARBA" id="ARBA00022967"/>
    </source>
</evidence>
<accession>D7VHP8</accession>
<dbReference type="GO" id="GO:0016887">
    <property type="term" value="F:ATP hydrolysis activity"/>
    <property type="evidence" value="ECO:0007669"/>
    <property type="project" value="InterPro"/>
</dbReference>
<protein>
    <submittedName>
        <fullName evidence="7">Hemein-degrading family protein</fullName>
    </submittedName>
</protein>
<dbReference type="CDD" id="cd16831">
    <property type="entry name" value="HemS-like_C"/>
    <property type="match status" value="1"/>
</dbReference>
<dbReference type="NCBIfam" id="NF010068">
    <property type="entry name" value="PRK13548.1"/>
    <property type="match status" value="1"/>
</dbReference>
<dbReference type="CDD" id="cd03214">
    <property type="entry name" value="ABC_Iron-Siderophores_B12_Hemin"/>
    <property type="match status" value="1"/>
</dbReference>
<dbReference type="eggNOG" id="COG4559">
    <property type="taxonomic scope" value="Bacteria"/>
</dbReference>
<dbReference type="InterPro" id="IPR027417">
    <property type="entry name" value="P-loop_NTPase"/>
</dbReference>
<dbReference type="HOGENOM" id="CLU_034543_1_0_10"/>
<evidence type="ECO:0000313" key="7">
    <source>
        <dbReference type="EMBL" id="EFK59600.1"/>
    </source>
</evidence>
<evidence type="ECO:0000313" key="8">
    <source>
        <dbReference type="Proteomes" id="UP000006258"/>
    </source>
</evidence>
<dbReference type="Pfam" id="PF05171">
    <property type="entry name" value="HemS"/>
    <property type="match status" value="2"/>
</dbReference>
<dbReference type="Proteomes" id="UP000006258">
    <property type="component" value="Unassembled WGS sequence"/>
</dbReference>
<evidence type="ECO:0000256" key="1">
    <source>
        <dbReference type="ARBA" id="ARBA00022448"/>
    </source>
</evidence>
<dbReference type="InterPro" id="IPR007845">
    <property type="entry name" value="HemS/ChuX_dom"/>
</dbReference>
<dbReference type="SMART" id="SM00382">
    <property type="entry name" value="AAA"/>
    <property type="match status" value="1"/>
</dbReference>
<dbReference type="Gene3D" id="3.40.50.300">
    <property type="entry name" value="P-loop containing nucleotide triphosphate hydrolases"/>
    <property type="match status" value="1"/>
</dbReference>
<dbReference type="InterPro" id="IPR003439">
    <property type="entry name" value="ABC_transporter-like_ATP-bd"/>
</dbReference>
<evidence type="ECO:0000259" key="6">
    <source>
        <dbReference type="PROSITE" id="PS50893"/>
    </source>
</evidence>
<dbReference type="SUPFAM" id="SSF52540">
    <property type="entry name" value="P-loop containing nucleoside triphosphate hydrolases"/>
    <property type="match status" value="1"/>
</dbReference>
<dbReference type="InterPro" id="IPR053733">
    <property type="entry name" value="Heme_Transport_Util_sf"/>
</dbReference>
<dbReference type="eggNOG" id="COG3720">
    <property type="taxonomic scope" value="Bacteria"/>
</dbReference>
<dbReference type="EMBL" id="ACHA02000002">
    <property type="protein sequence ID" value="EFK59600.1"/>
    <property type="molecule type" value="Genomic_DNA"/>
</dbReference>
<dbReference type="GeneID" id="95429240"/>
<evidence type="ECO:0000256" key="3">
    <source>
        <dbReference type="ARBA" id="ARBA00022840"/>
    </source>
</evidence>
<dbReference type="AlphaFoldDB" id="D7VHP8"/>
<comment type="caution">
    <text evidence="7">The sequence shown here is derived from an EMBL/GenBank/DDBJ whole genome shotgun (WGS) entry which is preliminary data.</text>
</comment>
<organism evidence="7 8">
    <name type="scientific">Sphingobacterium spiritivorum ATCC 33861</name>
    <dbReference type="NCBI Taxonomy" id="525373"/>
    <lineage>
        <taxon>Bacteria</taxon>
        <taxon>Pseudomonadati</taxon>
        <taxon>Bacteroidota</taxon>
        <taxon>Sphingobacteriia</taxon>
        <taxon>Sphingobacteriales</taxon>
        <taxon>Sphingobacteriaceae</taxon>
        <taxon>Sphingobacterium</taxon>
    </lineage>
</organism>
<dbReference type="PANTHER" id="PTHR42794">
    <property type="entry name" value="HEMIN IMPORT ATP-BINDING PROTEIN HMUV"/>
    <property type="match status" value="1"/>
</dbReference>
<keyword evidence="3" id="KW-0067">ATP-binding</keyword>
<dbReference type="RefSeq" id="WP_002997610.1">
    <property type="nucleotide sequence ID" value="NZ_GL379771.1"/>
</dbReference>
<gene>
    <name evidence="7" type="primary">hmuS</name>
    <name evidence="7" type="ORF">HMPREF0766_10517</name>
</gene>
<feature type="domain" description="ABC transporter" evidence="6">
    <location>
        <begin position="4"/>
        <end position="239"/>
    </location>
</feature>
<dbReference type="Pfam" id="PF00005">
    <property type="entry name" value="ABC_tran"/>
    <property type="match status" value="1"/>
</dbReference>
<dbReference type="GO" id="GO:0005524">
    <property type="term" value="F:ATP binding"/>
    <property type="evidence" value="ECO:0007669"/>
    <property type="project" value="UniProtKB-KW"/>
</dbReference>
<dbReference type="CDD" id="cd16830">
    <property type="entry name" value="HemS-like_N"/>
    <property type="match status" value="1"/>
</dbReference>
<name>D7VHP8_SPHSI</name>
<dbReference type="InterPro" id="IPR003593">
    <property type="entry name" value="AAA+_ATPase"/>
</dbReference>
<keyword evidence="8" id="KW-1185">Reference proteome</keyword>
<keyword evidence="4" id="KW-1278">Translocase</keyword>
<dbReference type="PROSITE" id="PS50893">
    <property type="entry name" value="ABC_TRANSPORTER_2"/>
    <property type="match status" value="1"/>
</dbReference>
<evidence type="ECO:0000256" key="5">
    <source>
        <dbReference type="ARBA" id="ARBA00037066"/>
    </source>
</evidence>
<sequence>MMMLQAHSLSYQVKGRTIVRDVDFSVSEGEFLAIIGANGAGKTSLLRLIAGDLKPSDGELLFKGKPVKNYNLKELALHRALLHQSNAMSMPFTVEEIVRMGRYHLSTSVEQHEVAVAETMKICAVDHLADRKIQQLSGGEQQRVHLARVLAQVWDQKNVLLLLDEPISSMDMQFQHKTLAIAKALTKVGFTVVAILHELNLVAQYADRVLMMKSGRKWWDGAPMEVLTPQNIFTIFGVHAQVSIIPETLTPRIDPLTVEFTATAFNSNYKHYQNMELKLKYEAYKKENPKARIYDCAKALGVSEMQLLLTQLSEDVVLLQPEMLSILQEINQLGYVMALTRNESCVHERKGVYPVPTATDHVLLFNDEDIDLRIFLSQWQYAFAVRMGALYGLQFFDQNGTAVHKIYLTEESDHKAYHRLVARFKAEDQRYFTLESEKEYVDVHIPDTEVDVTGFQKDWLAMKDSHEFFGILRKYNLKRTQALRLAPEGRAKQIEVEYLAERIESASTLQVPLMIFVANKGCIQIHTGQVDKVAKMANWFNVLDPKFNLHLNMDQIKEVWIVSKPSTDGDVHALEAYDSRGELIVQIFGKRKPGVEELQSWRDLVAVREGSTY</sequence>
<dbReference type="FunFam" id="3.40.50.300:FF:000134">
    <property type="entry name" value="Iron-enterobactin ABC transporter ATP-binding protein"/>
    <property type="match status" value="1"/>
</dbReference>
<keyword evidence="1" id="KW-0813">Transport</keyword>
<dbReference type="GO" id="GO:0006826">
    <property type="term" value="P:iron ion transport"/>
    <property type="evidence" value="ECO:0007669"/>
    <property type="project" value="InterPro"/>
</dbReference>
<keyword evidence="2" id="KW-0547">Nucleotide-binding</keyword>
<dbReference type="STRING" id="525373.HMPREF0766_10517"/>
<evidence type="ECO:0000256" key="2">
    <source>
        <dbReference type="ARBA" id="ARBA00022741"/>
    </source>
</evidence>
<reference evidence="7" key="1">
    <citation type="submission" date="2010-07" db="EMBL/GenBank/DDBJ databases">
        <authorList>
            <person name="Muzny D."/>
            <person name="Qin X."/>
            <person name="Buhay C."/>
            <person name="Dugan-Rocha S."/>
            <person name="Ding Y."/>
            <person name="Chen G."/>
            <person name="Hawes A."/>
            <person name="Holder M."/>
            <person name="Jhangiani S."/>
            <person name="Johnson A."/>
            <person name="Khan Z."/>
            <person name="Li Z."/>
            <person name="Liu W."/>
            <person name="Liu X."/>
            <person name="Perez L."/>
            <person name="Shen H."/>
            <person name="Wang Q."/>
            <person name="Watt J."/>
            <person name="Xi L."/>
            <person name="Xin Y."/>
            <person name="Zhou J."/>
            <person name="Deng J."/>
            <person name="Jiang H."/>
            <person name="Liu Y."/>
            <person name="Qu J."/>
            <person name="Song X.-Z."/>
            <person name="Zhang L."/>
            <person name="Villasana D."/>
            <person name="Johnson A."/>
            <person name="Liu J."/>
            <person name="Liyanage D."/>
            <person name="Lorensuhewa L."/>
            <person name="Robinson T."/>
            <person name="Song A."/>
            <person name="Song B.-B."/>
            <person name="Dinh H."/>
            <person name="Thornton R."/>
            <person name="Coyle M."/>
            <person name="Francisco L."/>
            <person name="Jackson L."/>
            <person name="Javaid M."/>
            <person name="Korchina V."/>
            <person name="Kovar C."/>
            <person name="Mata R."/>
            <person name="Mathew T."/>
            <person name="Ngo R."/>
            <person name="Nguyen L."/>
            <person name="Nguyen N."/>
            <person name="Okwuonu G."/>
            <person name="Ongeri F."/>
            <person name="Pham C."/>
            <person name="Simmons D."/>
            <person name="Wilczek-Boney K."/>
            <person name="Hale W."/>
            <person name="Jakkamsetti A."/>
            <person name="Pham P."/>
            <person name="Ruth R."/>
            <person name="San Lucas F."/>
            <person name="Warren J."/>
            <person name="Zhang J."/>
            <person name="Zhao Z."/>
            <person name="Zhou C."/>
            <person name="Zhu D."/>
            <person name="Lee S."/>
            <person name="Bess C."/>
            <person name="Blankenburg K."/>
            <person name="Forbes L."/>
            <person name="Fu Q."/>
            <person name="Gubbala S."/>
            <person name="Hirani K."/>
            <person name="Jayaseelan J.C."/>
            <person name="Lara F."/>
            <person name="Munidasa M."/>
            <person name="Palculict T."/>
            <person name="Patil S."/>
            <person name="Pu L.-L."/>
            <person name="Saada N."/>
            <person name="Tang L."/>
            <person name="Weissenberger G."/>
            <person name="Zhu Y."/>
            <person name="Hemphill L."/>
            <person name="Shang Y."/>
            <person name="Youmans B."/>
            <person name="Ayvaz T."/>
            <person name="Ross M."/>
            <person name="Santibanez J."/>
            <person name="Aqrawi P."/>
            <person name="Gross S."/>
            <person name="Joshi V."/>
            <person name="Fowler G."/>
            <person name="Nazareth L."/>
            <person name="Reid J."/>
            <person name="Worley K."/>
            <person name="Petrosino J."/>
            <person name="Highlander S."/>
            <person name="Gibbs R."/>
        </authorList>
    </citation>
    <scope>NUCLEOTIDE SEQUENCE [LARGE SCALE GENOMIC DNA]</scope>
    <source>
        <strain evidence="7">ATCC 33861</strain>
    </source>
</reference>